<proteinExistence type="predicted"/>
<dbReference type="OrthoDB" id="1640349at2"/>
<dbReference type="AlphaFoldDB" id="A0A1T4JRK1"/>
<evidence type="ECO:0000313" key="3">
    <source>
        <dbReference type="Proteomes" id="UP000196365"/>
    </source>
</evidence>
<dbReference type="NCBIfam" id="TIGR02876">
    <property type="entry name" value="spore_yqfD"/>
    <property type="match status" value="1"/>
</dbReference>
<keyword evidence="1" id="KW-0472">Membrane</keyword>
<evidence type="ECO:0000256" key="1">
    <source>
        <dbReference type="SAM" id="Phobius"/>
    </source>
</evidence>
<keyword evidence="1" id="KW-0812">Transmembrane</keyword>
<sequence length="410" mass="48309">MLIVKLWNCFKGYVTIKIEGFALEKFLNLLVREEIFVWDIIRQSNTCIYLKVNKKDFPKLKSILKKVSCRIEIVDKKGLPFILSKIKKRKFLVLGGLLAIICVFFFTSFIWTINIIGNKRISDDILLKQLQQLGVKKGEWKYKFNEEKLENELIFANPDLNYVKINFIGTKVQVEIVEREVLPPEQNMDIPTNVIAERDGIIHNIFSYEGEPVVKEGDLVKKGDLLISGEILNKEFTKENEETEEIKSEETTRKVHAWGDVYAKTWYELEVIVPTKIKQEKQEKNEKNKVEQRSIILGKIEFTPRKKDIPYKKYDKIEKSTPIIDWKGFEIPIYIKNTVYYPTIEKKELTQKEIKKEALKIARKNIEKKRNQKIDIINNRMEIINKDENYAKIQMFVEAIEQIGKIQEIK</sequence>
<dbReference type="Gene3D" id="3.10.20.310">
    <property type="entry name" value="membrane protein fhac"/>
    <property type="match status" value="1"/>
</dbReference>
<dbReference type="PIRSF" id="PIRSF029895">
    <property type="entry name" value="SpoIV"/>
    <property type="match status" value="1"/>
</dbReference>
<dbReference type="Proteomes" id="UP000196365">
    <property type="component" value="Unassembled WGS sequence"/>
</dbReference>
<dbReference type="RefSeq" id="WP_087677483.1">
    <property type="nucleotide sequence ID" value="NZ_FUWV01000001.1"/>
</dbReference>
<dbReference type="InterPro" id="IPR010690">
    <property type="entry name" value="YqfD"/>
</dbReference>
<reference evidence="2 3" key="1">
    <citation type="submission" date="2017-02" db="EMBL/GenBank/DDBJ databases">
        <authorList>
            <person name="Peterson S.W."/>
        </authorList>
    </citation>
    <scope>NUCLEOTIDE SEQUENCE [LARGE SCALE GENOMIC DNA]</scope>
    <source>
        <strain evidence="2 3">DSM 15102</strain>
    </source>
</reference>
<gene>
    <name evidence="2" type="ORF">SAMN02745973_00018</name>
</gene>
<name>A0A1T4JRK1_9FIRM</name>
<accession>A0A1T4JRK1</accession>
<keyword evidence="3" id="KW-1185">Reference proteome</keyword>
<keyword evidence="1" id="KW-1133">Transmembrane helix</keyword>
<organism evidence="2 3">
    <name type="scientific">Garciella nitratireducens DSM 15102</name>
    <dbReference type="NCBI Taxonomy" id="1121911"/>
    <lineage>
        <taxon>Bacteria</taxon>
        <taxon>Bacillati</taxon>
        <taxon>Bacillota</taxon>
        <taxon>Clostridia</taxon>
        <taxon>Eubacteriales</taxon>
        <taxon>Eubacteriaceae</taxon>
        <taxon>Garciella</taxon>
    </lineage>
</organism>
<dbReference type="Pfam" id="PF06898">
    <property type="entry name" value="YqfD"/>
    <property type="match status" value="1"/>
</dbReference>
<feature type="transmembrane region" description="Helical" evidence="1">
    <location>
        <begin position="91"/>
        <end position="113"/>
    </location>
</feature>
<protein>
    <submittedName>
        <fullName evidence="2">Similar to stage IV sporulation protein</fullName>
    </submittedName>
</protein>
<dbReference type="EMBL" id="FUWV01000001">
    <property type="protein sequence ID" value="SJZ32745.1"/>
    <property type="molecule type" value="Genomic_DNA"/>
</dbReference>
<evidence type="ECO:0000313" key="2">
    <source>
        <dbReference type="EMBL" id="SJZ32745.1"/>
    </source>
</evidence>